<reference evidence="1" key="1">
    <citation type="submission" date="2021-10" db="EMBL/GenBank/DDBJ databases">
        <title>Gramella sp. ASW11-100T, isolated from marine sediment.</title>
        <authorList>
            <person name="Xia C."/>
        </authorList>
    </citation>
    <scope>NUCLEOTIDE SEQUENCE</scope>
    <source>
        <strain evidence="1">ASW11-100</strain>
    </source>
</reference>
<accession>A0A9X1LH72</accession>
<dbReference type="Proteomes" id="UP001139414">
    <property type="component" value="Unassembled WGS sequence"/>
</dbReference>
<name>A0A9X1LH72_9FLAO</name>
<gene>
    <name evidence="1" type="ORF">LGQ90_03215</name>
</gene>
<proteinExistence type="predicted"/>
<sequence>MKRFKIVLALITISVFLSCDTDRDDINLSKAEANALNLIVQNGEWQITQFSLNGSDRTAIYEDYIFVFEEENNLSANSSIDQVTGTWRINNDAGSEFDSYNDVDFNIFFTSNGKLGELTRNYDVISATNTEINLNLDMNENGDTAILSFSKN</sequence>
<comment type="caution">
    <text evidence="1">The sequence shown here is derived from an EMBL/GenBank/DDBJ whole genome shotgun (WGS) entry which is preliminary data.</text>
</comment>
<evidence type="ECO:0008006" key="3">
    <source>
        <dbReference type="Google" id="ProtNLM"/>
    </source>
</evidence>
<protein>
    <recommendedName>
        <fullName evidence="3">Lipocalin-like domain-containing protein</fullName>
    </recommendedName>
</protein>
<dbReference type="PROSITE" id="PS51257">
    <property type="entry name" value="PROKAR_LIPOPROTEIN"/>
    <property type="match status" value="1"/>
</dbReference>
<dbReference type="AlphaFoldDB" id="A0A9X1LH72"/>
<dbReference type="EMBL" id="JAJBZG010000001">
    <property type="protein sequence ID" value="MCB7480265.1"/>
    <property type="molecule type" value="Genomic_DNA"/>
</dbReference>
<organism evidence="1 2">
    <name type="scientific">Christiangramia sediminis</name>
    <dbReference type="NCBI Taxonomy" id="2881336"/>
    <lineage>
        <taxon>Bacteria</taxon>
        <taxon>Pseudomonadati</taxon>
        <taxon>Bacteroidota</taxon>
        <taxon>Flavobacteriia</taxon>
        <taxon>Flavobacteriales</taxon>
        <taxon>Flavobacteriaceae</taxon>
        <taxon>Christiangramia</taxon>
    </lineage>
</organism>
<evidence type="ECO:0000313" key="2">
    <source>
        <dbReference type="Proteomes" id="UP001139414"/>
    </source>
</evidence>
<evidence type="ECO:0000313" key="1">
    <source>
        <dbReference type="EMBL" id="MCB7480265.1"/>
    </source>
</evidence>
<dbReference type="RefSeq" id="WP_229338050.1">
    <property type="nucleotide sequence ID" value="NZ_JAJBZG010000001.1"/>
</dbReference>
<keyword evidence="2" id="KW-1185">Reference proteome</keyword>